<keyword evidence="3" id="KW-0472">Membrane</keyword>
<reference evidence="4" key="2">
    <citation type="submission" date="2021-04" db="EMBL/GenBank/DDBJ databases">
        <authorList>
            <person name="Gilroy R."/>
        </authorList>
    </citation>
    <scope>NUCLEOTIDE SEQUENCE</scope>
    <source>
        <strain evidence="4">ChiSjej2B20-11307</strain>
    </source>
</reference>
<evidence type="ECO:0000313" key="4">
    <source>
        <dbReference type="EMBL" id="HJA06505.1"/>
    </source>
</evidence>
<organism evidence="4 5">
    <name type="scientific">Candidatus Mediterraneibacter pullicola</name>
    <dbReference type="NCBI Taxonomy" id="2838682"/>
    <lineage>
        <taxon>Bacteria</taxon>
        <taxon>Bacillati</taxon>
        <taxon>Bacillota</taxon>
        <taxon>Clostridia</taxon>
        <taxon>Lachnospirales</taxon>
        <taxon>Lachnospiraceae</taxon>
        <taxon>Mediterraneibacter</taxon>
    </lineage>
</organism>
<feature type="active site" description="Proton donor/acceptor" evidence="2">
    <location>
        <position position="151"/>
    </location>
</feature>
<feature type="transmembrane region" description="Helical" evidence="3">
    <location>
        <begin position="275"/>
        <end position="297"/>
    </location>
</feature>
<dbReference type="SUPFAM" id="SSF63817">
    <property type="entry name" value="Sortase"/>
    <property type="match status" value="1"/>
</dbReference>
<evidence type="ECO:0000313" key="5">
    <source>
        <dbReference type="Proteomes" id="UP000824223"/>
    </source>
</evidence>
<dbReference type="InterPro" id="IPR023365">
    <property type="entry name" value="Sortase_dom-sf"/>
</dbReference>
<dbReference type="CDD" id="cd05827">
    <property type="entry name" value="Sortase_C"/>
    <property type="match status" value="1"/>
</dbReference>
<comment type="caution">
    <text evidence="4">The sequence shown here is derived from an EMBL/GenBank/DDBJ whole genome shotgun (WGS) entry which is preliminary data.</text>
</comment>
<dbReference type="NCBIfam" id="TIGR01076">
    <property type="entry name" value="sortase_fam"/>
    <property type="match status" value="1"/>
</dbReference>
<evidence type="ECO:0000256" key="3">
    <source>
        <dbReference type="SAM" id="Phobius"/>
    </source>
</evidence>
<evidence type="ECO:0000256" key="1">
    <source>
        <dbReference type="ARBA" id="ARBA00022801"/>
    </source>
</evidence>
<reference evidence="4" key="1">
    <citation type="journal article" date="2021" name="PeerJ">
        <title>Extensive microbial diversity within the chicken gut microbiome revealed by metagenomics and culture.</title>
        <authorList>
            <person name="Gilroy R."/>
            <person name="Ravi A."/>
            <person name="Getino M."/>
            <person name="Pursley I."/>
            <person name="Horton D.L."/>
            <person name="Alikhan N.F."/>
            <person name="Baker D."/>
            <person name="Gharbi K."/>
            <person name="Hall N."/>
            <person name="Watson M."/>
            <person name="Adriaenssens E.M."/>
            <person name="Foster-Nyarko E."/>
            <person name="Jarju S."/>
            <person name="Secka A."/>
            <person name="Antonio M."/>
            <person name="Oren A."/>
            <person name="Chaudhuri R.R."/>
            <person name="La Ragione R."/>
            <person name="Hildebrand F."/>
            <person name="Pallen M.J."/>
        </authorList>
    </citation>
    <scope>NUCLEOTIDE SEQUENCE</scope>
    <source>
        <strain evidence="4">ChiSjej2B20-11307</strain>
    </source>
</reference>
<name>A0A9D2HAF9_9FIRM</name>
<dbReference type="AlphaFoldDB" id="A0A9D2HAF9"/>
<gene>
    <name evidence="4" type="ORF">H9798_05065</name>
</gene>
<proteinExistence type="predicted"/>
<dbReference type="Proteomes" id="UP000824223">
    <property type="component" value="Unassembled WGS sequence"/>
</dbReference>
<dbReference type="NCBIfam" id="NF033745">
    <property type="entry name" value="class_C_sortase"/>
    <property type="match status" value="1"/>
</dbReference>
<keyword evidence="3" id="KW-1133">Transmembrane helix</keyword>
<keyword evidence="1" id="KW-0378">Hydrolase</keyword>
<protein>
    <submittedName>
        <fullName evidence="4">Class C sortase</fullName>
    </submittedName>
</protein>
<dbReference type="Gene3D" id="2.40.260.10">
    <property type="entry name" value="Sortase"/>
    <property type="match status" value="1"/>
</dbReference>
<accession>A0A9D2HAF9</accession>
<dbReference type="GO" id="GO:0016787">
    <property type="term" value="F:hydrolase activity"/>
    <property type="evidence" value="ECO:0007669"/>
    <property type="project" value="UniProtKB-KW"/>
</dbReference>
<keyword evidence="3" id="KW-0812">Transmembrane</keyword>
<evidence type="ECO:0000256" key="2">
    <source>
        <dbReference type="PIRSR" id="PIRSR605754-1"/>
    </source>
</evidence>
<dbReference type="InterPro" id="IPR042002">
    <property type="entry name" value="Sortase_C"/>
</dbReference>
<feature type="active site" description="Acyl-thioester intermediate" evidence="2">
    <location>
        <position position="213"/>
    </location>
</feature>
<sequence>MRRRLLYILAGVLFLAGAALLLLPVGEEALGTLRNRERIEEFQKETYRESQGTAEEDIELKQQMYSYNERIYAEGQSGLTDAWSYEQGDLDLQGTGMAGEMAGYLTIPAMGIELPLYIGADQENLSKGAAVLGQTSMPVGGENTNCVIAAHRGYGGTAMFREIEKLKAGDEVKITNLWETLTYEVIKCIVILPDDIDAVKIVPGEDLVTLVTCHPYTQNYQRYVVYCRRMENPSENGADDTGQAAGGKGKNEEDIVPYDGVPFRSSKAAIRKERILTAAGCALLAALFACLLVWLAVKKKGGGRQKKKTGRIKK</sequence>
<dbReference type="EMBL" id="DXAK01000025">
    <property type="protein sequence ID" value="HJA06505.1"/>
    <property type="molecule type" value="Genomic_DNA"/>
</dbReference>
<dbReference type="Pfam" id="PF04203">
    <property type="entry name" value="Sortase"/>
    <property type="match status" value="1"/>
</dbReference>
<dbReference type="InterPro" id="IPR005754">
    <property type="entry name" value="Sortase"/>
</dbReference>